<keyword evidence="1" id="KW-0812">Transmembrane</keyword>
<evidence type="ECO:0000313" key="3">
    <source>
        <dbReference type="Proteomes" id="UP001589890"/>
    </source>
</evidence>
<organism evidence="2 3">
    <name type="scientific">Kribbella deserti</name>
    <dbReference type="NCBI Taxonomy" id="1926257"/>
    <lineage>
        <taxon>Bacteria</taxon>
        <taxon>Bacillati</taxon>
        <taxon>Actinomycetota</taxon>
        <taxon>Actinomycetes</taxon>
        <taxon>Propionibacteriales</taxon>
        <taxon>Kribbellaceae</taxon>
        <taxon>Kribbella</taxon>
    </lineage>
</organism>
<gene>
    <name evidence="2" type="ORF">ACFFGN_02915</name>
</gene>
<evidence type="ECO:0000256" key="1">
    <source>
        <dbReference type="SAM" id="Phobius"/>
    </source>
</evidence>
<sequence>MTEDRSDLFGLGEVISADLCRRNAFRLSGLPVDATARQMRRRGDEVQAAERLGLPVQTTAGVLPLDPPPDAEAVRAAILRLRDPVQRLVEELFWFWPSPSDGQDTDEARRTWLALAHDGSGDADVRVAAKHNLAVLELALALEPPLDLDRWLVTYEWWKKALNEGGFERWIERRIKALDDPRLSPAMAARLAKEVPVALVRLHAELVMLELQRNEDFYGESDPHLDHMALACPDPVALRMVLEEVTRPMAARVRARCEQARMPADDPAVLHERADELLTCMDAEFDYLGAMLGYDSTLVMGLRDELAGLMRTCAVKIANYLLANEVPDRGDQGKRVLRYLELAWMSDPADQIRTRIEDDTAVVADNVIRWLADEALVKVAAEPARALVIADRLIAAAQPVLRRHRQFQRDAAAVSGVEQDFIEDLASILLAHGDSPLKLAQAKLAAERIYQSANLRTTFGEDADQYLRFTLQYLEDEPPQTEPFRRETLQPAPFRMSSRADDTDCWWCGRADAPVTVTVAISPPPQTHVSNAPTEYLPSCVDCARNKIDTAPHNAFGCLFVVFGLIGAVTLIFFLLGLLSIWEPPGGTALNGYISAAMAVINYSIDRRFKRSQYTAAVLRTREHPDVLAHLNRGLTVMALKSNRSELLRP</sequence>
<keyword evidence="1" id="KW-0472">Membrane</keyword>
<reference evidence="2 3" key="1">
    <citation type="submission" date="2024-09" db="EMBL/GenBank/DDBJ databases">
        <authorList>
            <person name="Sun Q."/>
            <person name="Mori K."/>
        </authorList>
    </citation>
    <scope>NUCLEOTIDE SEQUENCE [LARGE SCALE GENOMIC DNA]</scope>
    <source>
        <strain evidence="2 3">CGMCC 1.15906</strain>
    </source>
</reference>
<protein>
    <submittedName>
        <fullName evidence="2">Uncharacterized protein</fullName>
    </submittedName>
</protein>
<evidence type="ECO:0000313" key="2">
    <source>
        <dbReference type="EMBL" id="MFC0622995.1"/>
    </source>
</evidence>
<feature type="transmembrane region" description="Helical" evidence="1">
    <location>
        <begin position="588"/>
        <end position="605"/>
    </location>
</feature>
<dbReference type="EMBL" id="JBHLTC010000002">
    <property type="protein sequence ID" value="MFC0622995.1"/>
    <property type="molecule type" value="Genomic_DNA"/>
</dbReference>
<accession>A0ABV6QED5</accession>
<proteinExistence type="predicted"/>
<name>A0ABV6QED5_9ACTN</name>
<dbReference type="RefSeq" id="WP_380043686.1">
    <property type="nucleotide sequence ID" value="NZ_JBHLTC010000002.1"/>
</dbReference>
<keyword evidence="3" id="KW-1185">Reference proteome</keyword>
<keyword evidence="1" id="KW-1133">Transmembrane helix</keyword>
<dbReference type="Proteomes" id="UP001589890">
    <property type="component" value="Unassembled WGS sequence"/>
</dbReference>
<feature type="transmembrane region" description="Helical" evidence="1">
    <location>
        <begin position="555"/>
        <end position="582"/>
    </location>
</feature>
<comment type="caution">
    <text evidence="2">The sequence shown here is derived from an EMBL/GenBank/DDBJ whole genome shotgun (WGS) entry which is preliminary data.</text>
</comment>